<dbReference type="PANTHER" id="PTHR11986">
    <property type="entry name" value="AMINOTRANSFERASE CLASS III"/>
    <property type="match status" value="1"/>
</dbReference>
<evidence type="ECO:0000313" key="6">
    <source>
        <dbReference type="EMBL" id="KAG5456328.1"/>
    </source>
</evidence>
<comment type="cofactor">
    <cofactor evidence="1 5">
        <name>pyridoxal 5'-phosphate</name>
        <dbReference type="ChEBI" id="CHEBI:597326"/>
    </cofactor>
</comment>
<dbReference type="SUPFAM" id="SSF53383">
    <property type="entry name" value="PLP-dependent transferases"/>
    <property type="match status" value="1"/>
</dbReference>
<organism evidence="6 7">
    <name type="scientific">Olpidium bornovanus</name>
    <dbReference type="NCBI Taxonomy" id="278681"/>
    <lineage>
        <taxon>Eukaryota</taxon>
        <taxon>Fungi</taxon>
        <taxon>Fungi incertae sedis</taxon>
        <taxon>Olpidiomycota</taxon>
        <taxon>Olpidiomycotina</taxon>
        <taxon>Olpidiomycetes</taxon>
        <taxon>Olpidiales</taxon>
        <taxon>Olpidiaceae</taxon>
        <taxon>Olpidium</taxon>
    </lineage>
</organism>
<keyword evidence="3 4" id="KW-0663">Pyridoxal phosphate</keyword>
<evidence type="ECO:0000256" key="4">
    <source>
        <dbReference type="RuleBase" id="RU003560"/>
    </source>
</evidence>
<dbReference type="PANTHER" id="PTHR11986:SF18">
    <property type="entry name" value="ORNITHINE AMINOTRANSFERASE, MITOCHONDRIAL"/>
    <property type="match status" value="1"/>
</dbReference>
<dbReference type="GO" id="GO:0005737">
    <property type="term" value="C:cytoplasm"/>
    <property type="evidence" value="ECO:0007669"/>
    <property type="project" value="TreeGrafter"/>
</dbReference>
<dbReference type="GO" id="GO:0019544">
    <property type="term" value="P:L-arginine catabolic process to L-glutamate"/>
    <property type="evidence" value="ECO:0007669"/>
    <property type="project" value="TreeGrafter"/>
</dbReference>
<sequence>MGAASCLPLGKQGLNASAARCFTCGKTKTVTSVRCPGIGRLTAVTASIAPPGPRLLADVARVFAVPRVSCRLRGFTVRAVDAQWRRALTYHPLPVVLSRGSGVNVWDPEGKKYMDFLSAYSAVNQGHCHPKLVKALCDQAQTLTLSSRAFYNDKFCNFAKHVTQVGQMRCARPSALGLGASRDIARQGRRGFACAVRNGLPLFGFDMVLPMNTGAEAVETAIKLARKWGYLVKKIPRDEAIVLSVTDNFHGRTTAIISMSTDPTARDDFGPFLSNVGPRIPGTDKPIRYNHAEDLEEALRTHGNKVAAFLVEPIQGEAG</sequence>
<dbReference type="UniPathway" id="UPA00098">
    <property type="reaction ID" value="UER00358"/>
</dbReference>
<accession>A0A8H7ZMS8</accession>
<gene>
    <name evidence="6" type="ORF">BJ554DRAFT_3962</name>
</gene>
<dbReference type="Gene3D" id="3.90.1150.10">
    <property type="entry name" value="Aspartate Aminotransferase, domain 1"/>
    <property type="match status" value="1"/>
</dbReference>
<evidence type="ECO:0000256" key="1">
    <source>
        <dbReference type="ARBA" id="ARBA00001933"/>
    </source>
</evidence>
<dbReference type="Gene3D" id="3.40.640.10">
    <property type="entry name" value="Type I PLP-dependent aspartate aminotransferase-like (Major domain)"/>
    <property type="match status" value="2"/>
</dbReference>
<keyword evidence="5 6" id="KW-0808">Transferase</keyword>
<dbReference type="InterPro" id="IPR015424">
    <property type="entry name" value="PyrdxlP-dep_Trfase"/>
</dbReference>
<dbReference type="InterPro" id="IPR015422">
    <property type="entry name" value="PyrdxlP-dep_Trfase_small"/>
</dbReference>
<keyword evidence="7" id="KW-1185">Reference proteome</keyword>
<reference evidence="6 7" key="1">
    <citation type="journal article" name="Sci. Rep.">
        <title>Genome-scale phylogenetic analyses confirm Olpidium as the closest living zoosporic fungus to the non-flagellated, terrestrial fungi.</title>
        <authorList>
            <person name="Chang Y."/>
            <person name="Rochon D."/>
            <person name="Sekimoto S."/>
            <person name="Wang Y."/>
            <person name="Chovatia M."/>
            <person name="Sandor L."/>
            <person name="Salamov A."/>
            <person name="Grigoriev I.V."/>
            <person name="Stajich J.E."/>
            <person name="Spatafora J.W."/>
        </authorList>
    </citation>
    <scope>NUCLEOTIDE SEQUENCE [LARGE SCALE GENOMIC DNA]</scope>
    <source>
        <strain evidence="6">S191</strain>
    </source>
</reference>
<evidence type="ECO:0000256" key="3">
    <source>
        <dbReference type="ARBA" id="ARBA00022898"/>
    </source>
</evidence>
<comment type="similarity">
    <text evidence="2 4">Belongs to the class-III pyridoxal-phosphate-dependent aminotransferase family.</text>
</comment>
<dbReference type="OrthoDB" id="10261433at2759"/>
<dbReference type="GO" id="GO:0055129">
    <property type="term" value="P:L-proline biosynthetic process"/>
    <property type="evidence" value="ECO:0007669"/>
    <property type="project" value="UniProtKB-UniPathway"/>
</dbReference>
<comment type="caution">
    <text evidence="6">The sequence shown here is derived from an EMBL/GenBank/DDBJ whole genome shotgun (WGS) entry which is preliminary data.</text>
</comment>
<comment type="pathway">
    <text evidence="5">Amino-acid biosynthesis; L-proline biosynthesis; L-glutamate 5-semialdehyde from L-ornithine: step 1/1.</text>
</comment>
<evidence type="ECO:0000256" key="2">
    <source>
        <dbReference type="ARBA" id="ARBA00008954"/>
    </source>
</evidence>
<dbReference type="GO" id="GO:0010121">
    <property type="term" value="P:L-arginine catabolic process to proline via ornithine"/>
    <property type="evidence" value="ECO:0007669"/>
    <property type="project" value="TreeGrafter"/>
</dbReference>
<dbReference type="GO" id="GO:0004587">
    <property type="term" value="F:ornithine aminotransferase activity"/>
    <property type="evidence" value="ECO:0007669"/>
    <property type="project" value="UniProtKB-EC"/>
</dbReference>
<dbReference type="AlphaFoldDB" id="A0A8H7ZMS8"/>
<comment type="catalytic activity">
    <reaction evidence="5">
        <text>a 2-oxocarboxylate + L-ornithine = L-glutamate 5-semialdehyde + an L-alpha-amino acid</text>
        <dbReference type="Rhea" id="RHEA:13877"/>
        <dbReference type="ChEBI" id="CHEBI:35179"/>
        <dbReference type="ChEBI" id="CHEBI:46911"/>
        <dbReference type="ChEBI" id="CHEBI:58066"/>
        <dbReference type="ChEBI" id="CHEBI:59869"/>
        <dbReference type="EC" id="2.6.1.13"/>
    </reaction>
</comment>
<dbReference type="GO" id="GO:0042802">
    <property type="term" value="F:identical protein binding"/>
    <property type="evidence" value="ECO:0007669"/>
    <property type="project" value="TreeGrafter"/>
</dbReference>
<dbReference type="EC" id="2.6.1.13" evidence="5"/>
<evidence type="ECO:0000256" key="5">
    <source>
        <dbReference type="RuleBase" id="RU365036"/>
    </source>
</evidence>
<dbReference type="GO" id="GO:0030170">
    <property type="term" value="F:pyridoxal phosphate binding"/>
    <property type="evidence" value="ECO:0007669"/>
    <property type="project" value="InterPro"/>
</dbReference>
<evidence type="ECO:0000313" key="7">
    <source>
        <dbReference type="Proteomes" id="UP000673691"/>
    </source>
</evidence>
<dbReference type="InterPro" id="IPR050103">
    <property type="entry name" value="Class-III_PLP-dep_AT"/>
</dbReference>
<keyword evidence="5" id="KW-0032">Aminotransferase</keyword>
<dbReference type="InterPro" id="IPR015421">
    <property type="entry name" value="PyrdxlP-dep_Trfase_major"/>
</dbReference>
<proteinExistence type="inferred from homology"/>
<dbReference type="EMBL" id="JAEFCI010011915">
    <property type="protein sequence ID" value="KAG5456328.1"/>
    <property type="molecule type" value="Genomic_DNA"/>
</dbReference>
<dbReference type="Proteomes" id="UP000673691">
    <property type="component" value="Unassembled WGS sequence"/>
</dbReference>
<name>A0A8H7ZMS8_9FUNG</name>
<dbReference type="Pfam" id="PF00202">
    <property type="entry name" value="Aminotran_3"/>
    <property type="match status" value="2"/>
</dbReference>
<dbReference type="InterPro" id="IPR005814">
    <property type="entry name" value="Aminotrans_3"/>
</dbReference>
<protein>
    <recommendedName>
        <fullName evidence="5">Ornithine aminotransferase</fullName>
        <ecNumber evidence="5">2.6.1.13</ecNumber>
    </recommendedName>
</protein>